<accession>K1PL42</accession>
<organism evidence="1">
    <name type="scientific">Magallana gigas</name>
    <name type="common">Pacific oyster</name>
    <name type="synonym">Crassostrea gigas</name>
    <dbReference type="NCBI Taxonomy" id="29159"/>
    <lineage>
        <taxon>Eukaryota</taxon>
        <taxon>Metazoa</taxon>
        <taxon>Spiralia</taxon>
        <taxon>Lophotrochozoa</taxon>
        <taxon>Mollusca</taxon>
        <taxon>Bivalvia</taxon>
        <taxon>Autobranchia</taxon>
        <taxon>Pteriomorphia</taxon>
        <taxon>Ostreida</taxon>
        <taxon>Ostreoidea</taxon>
        <taxon>Ostreidae</taxon>
        <taxon>Magallana</taxon>
    </lineage>
</organism>
<dbReference type="InterPro" id="IPR011042">
    <property type="entry name" value="6-blade_b-propeller_TolB-like"/>
</dbReference>
<dbReference type="Gene3D" id="3.30.160.60">
    <property type="entry name" value="Classic Zinc Finger"/>
    <property type="match status" value="1"/>
</dbReference>
<dbReference type="SUPFAM" id="SSF101898">
    <property type="entry name" value="NHL repeat"/>
    <property type="match status" value="1"/>
</dbReference>
<dbReference type="GO" id="GO:0008270">
    <property type="term" value="F:zinc ion binding"/>
    <property type="evidence" value="ECO:0007669"/>
    <property type="project" value="InterPro"/>
</dbReference>
<dbReference type="EMBL" id="JH817992">
    <property type="protein sequence ID" value="EKC22453.1"/>
    <property type="molecule type" value="Genomic_DNA"/>
</dbReference>
<dbReference type="PANTHER" id="PTHR25462">
    <property type="entry name" value="BONUS, ISOFORM C-RELATED"/>
    <property type="match status" value="1"/>
</dbReference>
<dbReference type="PROSITE" id="PS50119">
    <property type="entry name" value="ZF_BBOX"/>
    <property type="match status" value="1"/>
</dbReference>
<sequence>MAAISSKYPFGSAQEHIPMCEKHDLMIDMTCEDCDEFICSQCAKTDHKDHNWKTISTAGIQRRKELKNTLSKVKEKDVKEMDDKIKKSGKLMEDNRKFCDSEVFKLQKHYDEIVSKLDEIKKNIETKLRENLERKNAEVREKKLDLEKKTKQVLDLVKFLEEKHSTMSDYSLIDNLRDLINFVANADSDIEKGDYSMRYRGGVISEESLESIIGQTFDLDDISVTETDSFQYGGEGFITFILEAINEDTCVVGGFGSGYIEQINKKNEKRKKLYIPNVNNVCVMGNGDLFVSSSVEECIRIVRLSTSDAVSRTVSNTAPLKPGGICQSTEGGLLVILRDTKSKDSSSRRLVRHVTLTGDVIREYEYQMDGQTCLFTNPCRVRQNGNTDICVVNKTSKAAGELVILFESGSLRCRYNGQKLVEQFNPTDVVCDSHCNIIVNDIVNSKIHLLSPDGEFMKYLLTENELIRPWSMSLYKSNLWIGDFHGLVKVFQFKKTKKK</sequence>
<evidence type="ECO:0000313" key="1">
    <source>
        <dbReference type="EMBL" id="EKC22453.1"/>
    </source>
</evidence>
<dbReference type="Gene3D" id="2.120.10.30">
    <property type="entry name" value="TolB, C-terminal domain"/>
    <property type="match status" value="1"/>
</dbReference>
<dbReference type="PANTHER" id="PTHR25462:SF296">
    <property type="entry name" value="MEIOTIC P26, ISOFORM F"/>
    <property type="match status" value="1"/>
</dbReference>
<dbReference type="InParanoid" id="K1PL42"/>
<dbReference type="InterPro" id="IPR000315">
    <property type="entry name" value="Znf_B-box"/>
</dbReference>
<dbReference type="HOGENOM" id="CLU_040222_0_0_1"/>
<name>K1PL42_MAGGI</name>
<proteinExistence type="predicted"/>
<dbReference type="SUPFAM" id="SSF57845">
    <property type="entry name" value="B-box zinc-binding domain"/>
    <property type="match status" value="1"/>
</dbReference>
<dbReference type="AlphaFoldDB" id="K1PL42"/>
<reference evidence="1" key="1">
    <citation type="journal article" date="2012" name="Nature">
        <title>The oyster genome reveals stress adaptation and complexity of shell formation.</title>
        <authorList>
            <person name="Zhang G."/>
            <person name="Fang X."/>
            <person name="Guo X."/>
            <person name="Li L."/>
            <person name="Luo R."/>
            <person name="Xu F."/>
            <person name="Yang P."/>
            <person name="Zhang L."/>
            <person name="Wang X."/>
            <person name="Qi H."/>
            <person name="Xiong Z."/>
            <person name="Que H."/>
            <person name="Xie Y."/>
            <person name="Holland P.W."/>
            <person name="Paps J."/>
            <person name="Zhu Y."/>
            <person name="Wu F."/>
            <person name="Chen Y."/>
            <person name="Wang J."/>
            <person name="Peng C."/>
            <person name="Meng J."/>
            <person name="Yang L."/>
            <person name="Liu J."/>
            <person name="Wen B."/>
            <person name="Zhang N."/>
            <person name="Huang Z."/>
            <person name="Zhu Q."/>
            <person name="Feng Y."/>
            <person name="Mount A."/>
            <person name="Hedgecock D."/>
            <person name="Xu Z."/>
            <person name="Liu Y."/>
            <person name="Domazet-Loso T."/>
            <person name="Du Y."/>
            <person name="Sun X."/>
            <person name="Zhang S."/>
            <person name="Liu B."/>
            <person name="Cheng P."/>
            <person name="Jiang X."/>
            <person name="Li J."/>
            <person name="Fan D."/>
            <person name="Wang W."/>
            <person name="Fu W."/>
            <person name="Wang T."/>
            <person name="Wang B."/>
            <person name="Zhang J."/>
            <person name="Peng Z."/>
            <person name="Li Y."/>
            <person name="Li N."/>
            <person name="Wang J."/>
            <person name="Chen M."/>
            <person name="He Y."/>
            <person name="Tan F."/>
            <person name="Song X."/>
            <person name="Zheng Q."/>
            <person name="Huang R."/>
            <person name="Yang H."/>
            <person name="Du X."/>
            <person name="Chen L."/>
            <person name="Yang M."/>
            <person name="Gaffney P.M."/>
            <person name="Wang S."/>
            <person name="Luo L."/>
            <person name="She Z."/>
            <person name="Ming Y."/>
            <person name="Huang W."/>
            <person name="Zhang S."/>
            <person name="Huang B."/>
            <person name="Zhang Y."/>
            <person name="Qu T."/>
            <person name="Ni P."/>
            <person name="Miao G."/>
            <person name="Wang J."/>
            <person name="Wang Q."/>
            <person name="Steinberg C.E."/>
            <person name="Wang H."/>
            <person name="Li N."/>
            <person name="Qian L."/>
            <person name="Zhang G."/>
            <person name="Li Y."/>
            <person name="Yang H."/>
            <person name="Liu X."/>
            <person name="Wang J."/>
            <person name="Yin Y."/>
            <person name="Wang J."/>
        </authorList>
    </citation>
    <scope>NUCLEOTIDE SEQUENCE [LARGE SCALE GENOMIC DNA]</scope>
    <source>
        <strain evidence="1">05x7-T-G4-1.051#20</strain>
    </source>
</reference>
<gene>
    <name evidence="1" type="ORF">CGI_10002249</name>
</gene>
<dbReference type="SMART" id="SM00336">
    <property type="entry name" value="BBOX"/>
    <property type="match status" value="1"/>
</dbReference>
<dbReference type="InterPro" id="IPR047153">
    <property type="entry name" value="TRIM45/56/19-like"/>
</dbReference>
<dbReference type="Pfam" id="PF00643">
    <property type="entry name" value="zf-B_box"/>
    <property type="match status" value="1"/>
</dbReference>
<protein>
    <submittedName>
        <fullName evidence="1">Uncharacterized protein</fullName>
    </submittedName>
</protein>